<evidence type="ECO:0000256" key="5">
    <source>
        <dbReference type="ARBA" id="ARBA00023136"/>
    </source>
</evidence>
<reference evidence="8 9" key="1">
    <citation type="submission" date="2021-08" db="EMBL/GenBank/DDBJ databases">
        <title>Whole genome sequence of novel Actinomyces species strain MAS-1.</title>
        <authorList>
            <person name="Saito M."/>
            <person name="Kuwahara N."/>
            <person name="Takizawa T."/>
            <person name="Gotouda H."/>
            <person name="Ochiai T."/>
        </authorList>
    </citation>
    <scope>NUCLEOTIDE SEQUENCE [LARGE SCALE GENOMIC DNA]</scope>
    <source>
        <strain evidence="8 9">MAS-1</strain>
    </source>
</reference>
<evidence type="ECO:0000313" key="9">
    <source>
        <dbReference type="Proteomes" id="UP000824496"/>
    </source>
</evidence>
<dbReference type="PROSITE" id="PS51352">
    <property type="entry name" value="THIOREDOXIN_2"/>
    <property type="match status" value="1"/>
</dbReference>
<comment type="subcellular location">
    <subcellularLocation>
        <location evidence="1">Cell membrane</location>
        <topology evidence="1">Multi-pass membrane protein</topology>
    </subcellularLocation>
</comment>
<dbReference type="InterPro" id="IPR013766">
    <property type="entry name" value="Thioredoxin_domain"/>
</dbReference>
<dbReference type="InterPro" id="IPR000866">
    <property type="entry name" value="AhpC/TSA"/>
</dbReference>
<dbReference type="Gene3D" id="3.40.30.10">
    <property type="entry name" value="Glutaredoxin"/>
    <property type="match status" value="1"/>
</dbReference>
<sequence>MLPVLPVILLSGAQGAAGQGQAAPPSRLRPYLVVGGLVISFTVFTLLGSTLLTLLHLPQDFIRWTGIVLLAAIGVGMIVPRVMEILEKPFLRFQRFGSANPSNGFLLGLVLGAAYVPCAGPVLAAVAVAGSTGMIGTDTLVLAISFALGTAIPLLGFALAGRGITERIKAFRTRQRAIRVTAGVVMIGLALALVTNAPAALQRLLPDYTASLQAGTDELLQQGRGEGLGGCVPGADALADCGALPQVEGALAWLNTPQEAPLSAEDRQGKVVLIDFFAYSCINCQRNIPSIERLHETYADQGLQVIGVHSPEYAFEKDVDNVRGGVKDLGITYPVAVDSDLTTWTNFDNHYWPAHYLADSTGKLRQLGYGEGGLATTERLIRELLTEANPSAQLPSPIFSDDDPSVTGSRTPELYLGAGRDSGFAGGDLTTGEQALAFPETLPEDSFALEGTWRIEAQHIEPVDGPGRVRLSYHGKQVNLVVSGEGDLTWTVGGQERTMHISGVPNGLELVSTEDTQEGVVEITASPGLSLYSFTFG</sequence>
<dbReference type="PANTHER" id="PTHR42852">
    <property type="entry name" value="THIOL:DISULFIDE INTERCHANGE PROTEIN DSBE"/>
    <property type="match status" value="1"/>
</dbReference>
<accession>A0ABM7U8I0</accession>
<gene>
    <name evidence="8" type="primary">dipZ</name>
    <name evidence="8" type="ORF">MANAM107_06170</name>
</gene>
<evidence type="ECO:0000256" key="1">
    <source>
        <dbReference type="ARBA" id="ARBA00004651"/>
    </source>
</evidence>
<dbReference type="PANTHER" id="PTHR42852:SF13">
    <property type="entry name" value="PROTEIN DIPZ"/>
    <property type="match status" value="1"/>
</dbReference>
<evidence type="ECO:0000259" key="7">
    <source>
        <dbReference type="PROSITE" id="PS51352"/>
    </source>
</evidence>
<keyword evidence="4 6" id="KW-1133">Transmembrane helix</keyword>
<dbReference type="Proteomes" id="UP000824496">
    <property type="component" value="Chromosome"/>
</dbReference>
<dbReference type="Pfam" id="PF17991">
    <property type="entry name" value="Thioredoxin_10"/>
    <property type="match status" value="1"/>
</dbReference>
<keyword evidence="3 6" id="KW-0812">Transmembrane</keyword>
<keyword evidence="9" id="KW-1185">Reference proteome</keyword>
<evidence type="ECO:0000313" key="8">
    <source>
        <dbReference type="EMBL" id="BDA63783.1"/>
    </source>
</evidence>
<protein>
    <submittedName>
        <fullName evidence="8">Protein DipZ</fullName>
    </submittedName>
</protein>
<dbReference type="Pfam" id="PF00578">
    <property type="entry name" value="AhpC-TSA"/>
    <property type="match status" value="1"/>
</dbReference>
<evidence type="ECO:0000256" key="4">
    <source>
        <dbReference type="ARBA" id="ARBA00022989"/>
    </source>
</evidence>
<feature type="transmembrane region" description="Helical" evidence="6">
    <location>
        <begin position="61"/>
        <end position="83"/>
    </location>
</feature>
<evidence type="ECO:0000256" key="2">
    <source>
        <dbReference type="ARBA" id="ARBA00022475"/>
    </source>
</evidence>
<dbReference type="Pfam" id="PF02683">
    <property type="entry name" value="DsbD_TM"/>
    <property type="match status" value="1"/>
</dbReference>
<dbReference type="Gene3D" id="2.60.120.260">
    <property type="entry name" value="Galactose-binding domain-like"/>
    <property type="match status" value="1"/>
</dbReference>
<feature type="transmembrane region" description="Helical" evidence="6">
    <location>
        <begin position="31"/>
        <end position="55"/>
    </location>
</feature>
<dbReference type="EMBL" id="AP025017">
    <property type="protein sequence ID" value="BDA63783.1"/>
    <property type="molecule type" value="Genomic_DNA"/>
</dbReference>
<dbReference type="SUPFAM" id="SSF52833">
    <property type="entry name" value="Thioredoxin-like"/>
    <property type="match status" value="1"/>
</dbReference>
<name>A0ABM7U8I0_9ACTO</name>
<feature type="transmembrane region" description="Helical" evidence="6">
    <location>
        <begin position="180"/>
        <end position="201"/>
    </location>
</feature>
<dbReference type="InterPro" id="IPR036249">
    <property type="entry name" value="Thioredoxin-like_sf"/>
</dbReference>
<proteinExistence type="predicted"/>
<keyword evidence="5 6" id="KW-0472">Membrane</keyword>
<feature type="transmembrane region" description="Helical" evidence="6">
    <location>
        <begin position="140"/>
        <end position="160"/>
    </location>
</feature>
<evidence type="ECO:0000256" key="6">
    <source>
        <dbReference type="SAM" id="Phobius"/>
    </source>
</evidence>
<evidence type="ECO:0000256" key="3">
    <source>
        <dbReference type="ARBA" id="ARBA00022692"/>
    </source>
</evidence>
<keyword evidence="2" id="KW-1003">Cell membrane</keyword>
<feature type="domain" description="Thioredoxin" evidence="7">
    <location>
        <begin position="232"/>
        <end position="386"/>
    </location>
</feature>
<dbReference type="InterPro" id="IPR041017">
    <property type="entry name" value="Thioredoxin_10"/>
</dbReference>
<dbReference type="InterPro" id="IPR050553">
    <property type="entry name" value="Thioredoxin_ResA/DsbE_sf"/>
</dbReference>
<feature type="transmembrane region" description="Helical" evidence="6">
    <location>
        <begin position="104"/>
        <end position="128"/>
    </location>
</feature>
<organism evidence="8 9">
    <name type="scientific">Actinomyces capricornis</name>
    <dbReference type="NCBI Taxonomy" id="2755559"/>
    <lineage>
        <taxon>Bacteria</taxon>
        <taxon>Bacillati</taxon>
        <taxon>Actinomycetota</taxon>
        <taxon>Actinomycetes</taxon>
        <taxon>Actinomycetales</taxon>
        <taxon>Actinomycetaceae</taxon>
        <taxon>Actinomyces</taxon>
    </lineage>
</organism>
<dbReference type="InterPro" id="IPR003834">
    <property type="entry name" value="Cyt_c_assmbl_TM_dom"/>
</dbReference>